<evidence type="ECO:0000313" key="2">
    <source>
        <dbReference type="Proteomes" id="UP000292452"/>
    </source>
</evidence>
<dbReference type="EMBL" id="SIXH01000459">
    <property type="protein sequence ID" value="TBO55687.1"/>
    <property type="molecule type" value="Genomic_DNA"/>
</dbReference>
<name>A0A4Q9HLR7_STRKA</name>
<dbReference type="Proteomes" id="UP000292452">
    <property type="component" value="Unassembled WGS sequence"/>
</dbReference>
<organism evidence="1 2">
    <name type="scientific">Streptomyces kasugaensis</name>
    <dbReference type="NCBI Taxonomy" id="1946"/>
    <lineage>
        <taxon>Bacteria</taxon>
        <taxon>Bacillati</taxon>
        <taxon>Actinomycetota</taxon>
        <taxon>Actinomycetes</taxon>
        <taxon>Kitasatosporales</taxon>
        <taxon>Streptomycetaceae</taxon>
        <taxon>Streptomyces</taxon>
    </lineage>
</organism>
<dbReference type="AlphaFoldDB" id="A0A4Q9HLR7"/>
<comment type="caution">
    <text evidence="1">The sequence shown here is derived from an EMBL/GenBank/DDBJ whole genome shotgun (WGS) entry which is preliminary data.</text>
</comment>
<proteinExistence type="predicted"/>
<evidence type="ECO:0000313" key="1">
    <source>
        <dbReference type="EMBL" id="TBO55687.1"/>
    </source>
</evidence>
<dbReference type="RefSeq" id="WP_131125809.1">
    <property type="nucleotide sequence ID" value="NZ_SIXH01000459.1"/>
</dbReference>
<reference evidence="1 2" key="1">
    <citation type="submission" date="2019-02" db="EMBL/GenBank/DDBJ databases">
        <title>Draft Genome Sequence of Streptomyces sp. AM-2504, identified by 16S rRNA comparative analysis as a Streptomyces Kasugaensis strain.</title>
        <authorList>
            <person name="Napolioni V."/>
            <person name="Giuliodori A.M."/>
            <person name="Spurio R."/>
            <person name="Fabbretti A."/>
        </authorList>
    </citation>
    <scope>NUCLEOTIDE SEQUENCE [LARGE SCALE GENOMIC DNA]</scope>
    <source>
        <strain evidence="1 2">AM-2504</strain>
    </source>
</reference>
<gene>
    <name evidence="1" type="ORF">EYS09_31940</name>
</gene>
<accession>A0A4Q9HLR7</accession>
<protein>
    <submittedName>
        <fullName evidence="1">Uncharacterized protein</fullName>
    </submittedName>
</protein>
<sequence>MIHSLTNIHPDTLQTMYREVLEGGNLAPAVTSAPIAGEKIAHELTVVPKVLSVTVTAQLSGGENWKALLEFTPKVFETPLDTSSFELSRLNSHITIHPGMAVAKADLTIGLTGPELWFGVTGKACYFGHEGDSWLSGWGWVCGEIHEPKLFAFHS</sequence>
<keyword evidence="2" id="KW-1185">Reference proteome</keyword>